<reference evidence="2 3" key="1">
    <citation type="submission" date="2024-01" db="EMBL/GenBank/DDBJ databases">
        <title>The complete chloroplast genome sequence of Lithospermum erythrorhizon: insights into the phylogenetic relationship among Boraginaceae species and the maternal lineages of purple gromwells.</title>
        <authorList>
            <person name="Okada T."/>
            <person name="Watanabe K."/>
        </authorList>
    </citation>
    <scope>NUCLEOTIDE SEQUENCE [LARGE SCALE GENOMIC DNA]</scope>
</reference>
<organism evidence="2 3">
    <name type="scientific">Lithospermum erythrorhizon</name>
    <name type="common">Purple gromwell</name>
    <name type="synonym">Lithospermum officinale var. erythrorhizon</name>
    <dbReference type="NCBI Taxonomy" id="34254"/>
    <lineage>
        <taxon>Eukaryota</taxon>
        <taxon>Viridiplantae</taxon>
        <taxon>Streptophyta</taxon>
        <taxon>Embryophyta</taxon>
        <taxon>Tracheophyta</taxon>
        <taxon>Spermatophyta</taxon>
        <taxon>Magnoliopsida</taxon>
        <taxon>eudicotyledons</taxon>
        <taxon>Gunneridae</taxon>
        <taxon>Pentapetalae</taxon>
        <taxon>asterids</taxon>
        <taxon>lamiids</taxon>
        <taxon>Boraginales</taxon>
        <taxon>Boraginaceae</taxon>
        <taxon>Boraginoideae</taxon>
        <taxon>Lithospermeae</taxon>
        <taxon>Lithospermum</taxon>
    </lineage>
</organism>
<feature type="compositionally biased region" description="Basic and acidic residues" evidence="1">
    <location>
        <begin position="108"/>
        <end position="123"/>
    </location>
</feature>
<dbReference type="Proteomes" id="UP001454036">
    <property type="component" value="Unassembled WGS sequence"/>
</dbReference>
<gene>
    <name evidence="2" type="ORF">LIER_43594</name>
</gene>
<feature type="region of interest" description="Disordered" evidence="1">
    <location>
        <begin position="108"/>
        <end position="136"/>
    </location>
</feature>
<dbReference type="AlphaFoldDB" id="A0AAV3QDF9"/>
<evidence type="ECO:0000313" key="2">
    <source>
        <dbReference type="EMBL" id="GAA0162059.1"/>
    </source>
</evidence>
<sequence>MSATMLVGIKLSTFSMFTDGTEEHIAAFQSQLSFQHPYNKVYYRAFPSSLTEFYLVPRADQKITVVTFIDQLRMGKFKKSLLKKRSTSLEEANLCFYKYIQIKEMAKKNEKGRGKHPMDETRQRSPKPKRRSPLDKIRAPDRGYFRLYFLRRSAFLRL</sequence>
<name>A0AAV3QDF9_LITER</name>
<protein>
    <submittedName>
        <fullName evidence="2">Uncharacterized protein</fullName>
    </submittedName>
</protein>
<proteinExistence type="predicted"/>
<accession>A0AAV3QDF9</accession>
<dbReference type="EMBL" id="BAABME010036592">
    <property type="protein sequence ID" value="GAA0162059.1"/>
    <property type="molecule type" value="Genomic_DNA"/>
</dbReference>
<keyword evidence="3" id="KW-1185">Reference proteome</keyword>
<comment type="caution">
    <text evidence="2">The sequence shown here is derived from an EMBL/GenBank/DDBJ whole genome shotgun (WGS) entry which is preliminary data.</text>
</comment>
<evidence type="ECO:0000256" key="1">
    <source>
        <dbReference type="SAM" id="MobiDB-lite"/>
    </source>
</evidence>
<evidence type="ECO:0000313" key="3">
    <source>
        <dbReference type="Proteomes" id="UP001454036"/>
    </source>
</evidence>